<feature type="non-terminal residue" evidence="1">
    <location>
        <position position="78"/>
    </location>
</feature>
<accession>A0A9Q1AJD7</accession>
<proteinExistence type="predicted"/>
<dbReference type="Proteomes" id="UP001151532">
    <property type="component" value="Chromosome 5"/>
</dbReference>
<gene>
    <name evidence="1" type="ORF">OIU79_017090</name>
</gene>
<dbReference type="AlphaFoldDB" id="A0A9Q1AJD7"/>
<sequence>MNTSKLTRCVSDDRRENIAIQFHHLIRQPKQEMEIKIKGIERRKIRISEGRREGILSFVNHNGGTAAKQPVLRFIYRK</sequence>
<evidence type="ECO:0000313" key="2">
    <source>
        <dbReference type="Proteomes" id="UP001151532"/>
    </source>
</evidence>
<reference evidence="1" key="1">
    <citation type="submission" date="2022-11" db="EMBL/GenBank/DDBJ databases">
        <authorList>
            <person name="Hyden B.L."/>
            <person name="Feng K."/>
            <person name="Yates T."/>
            <person name="Jawdy S."/>
            <person name="Smart L.B."/>
            <person name="Muchero W."/>
        </authorList>
    </citation>
    <scope>NUCLEOTIDE SEQUENCE</scope>
    <source>
        <tissue evidence="1">Shoot tip</tissue>
    </source>
</reference>
<name>A0A9Q1AJD7_SALPP</name>
<dbReference type="EMBL" id="JAPFFK010000002">
    <property type="protein sequence ID" value="KAJ6773549.1"/>
    <property type="molecule type" value="Genomic_DNA"/>
</dbReference>
<evidence type="ECO:0000313" key="1">
    <source>
        <dbReference type="EMBL" id="KAJ6773549.1"/>
    </source>
</evidence>
<reference evidence="1" key="2">
    <citation type="journal article" date="2023" name="Int. J. Mol. Sci.">
        <title>De Novo Assembly and Annotation of 11 Diverse Shrub Willow (Salix) Genomes Reveals Novel Gene Organization in Sex-Linked Regions.</title>
        <authorList>
            <person name="Hyden B."/>
            <person name="Feng K."/>
            <person name="Yates T.B."/>
            <person name="Jawdy S."/>
            <person name="Cereghino C."/>
            <person name="Smart L.B."/>
            <person name="Muchero W."/>
        </authorList>
    </citation>
    <scope>NUCLEOTIDE SEQUENCE</scope>
    <source>
        <tissue evidence="1">Shoot tip</tissue>
    </source>
</reference>
<organism evidence="1 2">
    <name type="scientific">Salix purpurea</name>
    <name type="common">Purple osier willow</name>
    <dbReference type="NCBI Taxonomy" id="77065"/>
    <lineage>
        <taxon>Eukaryota</taxon>
        <taxon>Viridiplantae</taxon>
        <taxon>Streptophyta</taxon>
        <taxon>Embryophyta</taxon>
        <taxon>Tracheophyta</taxon>
        <taxon>Spermatophyta</taxon>
        <taxon>Magnoliopsida</taxon>
        <taxon>eudicotyledons</taxon>
        <taxon>Gunneridae</taxon>
        <taxon>Pentapetalae</taxon>
        <taxon>rosids</taxon>
        <taxon>fabids</taxon>
        <taxon>Malpighiales</taxon>
        <taxon>Salicaceae</taxon>
        <taxon>Saliceae</taxon>
        <taxon>Salix</taxon>
    </lineage>
</organism>
<protein>
    <submittedName>
        <fullName evidence="1">Uncharacterized protein</fullName>
    </submittedName>
</protein>
<comment type="caution">
    <text evidence="1">The sequence shown here is derived from an EMBL/GenBank/DDBJ whole genome shotgun (WGS) entry which is preliminary data.</text>
</comment>
<keyword evidence="2" id="KW-1185">Reference proteome</keyword>